<reference evidence="1 2" key="1">
    <citation type="journal article" date="2018" name="Front. Plant Sci.">
        <title>Red Clover (Trifolium pratense) and Zigzag Clover (T. medium) - A Picture of Genomic Similarities and Differences.</title>
        <authorList>
            <person name="Dluhosova J."/>
            <person name="Istvanek J."/>
            <person name="Nedelnik J."/>
            <person name="Repkova J."/>
        </authorList>
    </citation>
    <scope>NUCLEOTIDE SEQUENCE [LARGE SCALE GENOMIC DNA]</scope>
    <source>
        <strain evidence="2">cv. 10/8</strain>
        <tissue evidence="1">Leaf</tissue>
    </source>
</reference>
<feature type="non-terminal residue" evidence="1">
    <location>
        <position position="1"/>
    </location>
</feature>
<protein>
    <submittedName>
        <fullName evidence="1">Uncharacterized protein</fullName>
    </submittedName>
</protein>
<organism evidence="1 2">
    <name type="scientific">Trifolium medium</name>
    <dbReference type="NCBI Taxonomy" id="97028"/>
    <lineage>
        <taxon>Eukaryota</taxon>
        <taxon>Viridiplantae</taxon>
        <taxon>Streptophyta</taxon>
        <taxon>Embryophyta</taxon>
        <taxon>Tracheophyta</taxon>
        <taxon>Spermatophyta</taxon>
        <taxon>Magnoliopsida</taxon>
        <taxon>eudicotyledons</taxon>
        <taxon>Gunneridae</taxon>
        <taxon>Pentapetalae</taxon>
        <taxon>rosids</taxon>
        <taxon>fabids</taxon>
        <taxon>Fabales</taxon>
        <taxon>Fabaceae</taxon>
        <taxon>Papilionoideae</taxon>
        <taxon>50 kb inversion clade</taxon>
        <taxon>NPAAA clade</taxon>
        <taxon>Hologalegina</taxon>
        <taxon>IRL clade</taxon>
        <taxon>Trifolieae</taxon>
        <taxon>Trifolium</taxon>
    </lineage>
</organism>
<proteinExistence type="predicted"/>
<sequence length="60" mass="7133">KLEEIRRIEVIRSFKDLWDLELKRIENSRIRATTDVSSRTVEDRTVLLCNQVGSFRKLSL</sequence>
<keyword evidence="2" id="KW-1185">Reference proteome</keyword>
<dbReference type="AlphaFoldDB" id="A0A392PDL6"/>
<dbReference type="Proteomes" id="UP000265520">
    <property type="component" value="Unassembled WGS sequence"/>
</dbReference>
<comment type="caution">
    <text evidence="1">The sequence shown here is derived from an EMBL/GenBank/DDBJ whole genome shotgun (WGS) entry which is preliminary data.</text>
</comment>
<dbReference type="EMBL" id="LXQA010070888">
    <property type="protein sequence ID" value="MCI08955.1"/>
    <property type="molecule type" value="Genomic_DNA"/>
</dbReference>
<evidence type="ECO:0000313" key="1">
    <source>
        <dbReference type="EMBL" id="MCI08955.1"/>
    </source>
</evidence>
<accession>A0A392PDL6</accession>
<evidence type="ECO:0000313" key="2">
    <source>
        <dbReference type="Proteomes" id="UP000265520"/>
    </source>
</evidence>
<name>A0A392PDL6_9FABA</name>